<accession>A7IK86</accession>
<organism evidence="2 3">
    <name type="scientific">Xanthobacter autotrophicus (strain ATCC BAA-1158 / Py2)</name>
    <dbReference type="NCBI Taxonomy" id="78245"/>
    <lineage>
        <taxon>Bacteria</taxon>
        <taxon>Pseudomonadati</taxon>
        <taxon>Pseudomonadota</taxon>
        <taxon>Alphaproteobacteria</taxon>
        <taxon>Hyphomicrobiales</taxon>
        <taxon>Xanthobacteraceae</taxon>
        <taxon>Xanthobacter</taxon>
    </lineage>
</organism>
<protein>
    <submittedName>
        <fullName evidence="2">Putative transcriptional regulator, ModE family</fullName>
    </submittedName>
</protein>
<feature type="compositionally biased region" description="Low complexity" evidence="1">
    <location>
        <begin position="151"/>
        <end position="162"/>
    </location>
</feature>
<dbReference type="eggNOG" id="COG2005">
    <property type="taxonomic scope" value="Bacteria"/>
</dbReference>
<evidence type="ECO:0000313" key="3">
    <source>
        <dbReference type="Proteomes" id="UP000002417"/>
    </source>
</evidence>
<dbReference type="InterPro" id="IPR036390">
    <property type="entry name" value="WH_DNA-bd_sf"/>
</dbReference>
<dbReference type="KEGG" id="xau:Xaut_3199"/>
<feature type="region of interest" description="Disordered" evidence="1">
    <location>
        <begin position="136"/>
        <end position="162"/>
    </location>
</feature>
<dbReference type="PANTHER" id="PTHR30432:SF1">
    <property type="entry name" value="DNA-BINDING TRANSCRIPTIONAL DUAL REGULATOR MODE"/>
    <property type="match status" value="1"/>
</dbReference>
<dbReference type="InterPro" id="IPR051815">
    <property type="entry name" value="Molybdate_resp_trans_reg"/>
</dbReference>
<proteinExistence type="predicted"/>
<dbReference type="AlphaFoldDB" id="A7IK86"/>
<dbReference type="Proteomes" id="UP000002417">
    <property type="component" value="Chromosome"/>
</dbReference>
<reference evidence="2 3" key="1">
    <citation type="submission" date="2007-07" db="EMBL/GenBank/DDBJ databases">
        <title>Complete sequence of chromosome of Xanthobacter autotrophicus Py2.</title>
        <authorList>
            <consortium name="US DOE Joint Genome Institute"/>
            <person name="Copeland A."/>
            <person name="Lucas S."/>
            <person name="Lapidus A."/>
            <person name="Barry K."/>
            <person name="Glavina del Rio T."/>
            <person name="Hammon N."/>
            <person name="Israni S."/>
            <person name="Dalin E."/>
            <person name="Tice H."/>
            <person name="Pitluck S."/>
            <person name="Sims D."/>
            <person name="Brettin T."/>
            <person name="Bruce D."/>
            <person name="Detter J.C."/>
            <person name="Han C."/>
            <person name="Tapia R."/>
            <person name="Brainard J."/>
            <person name="Schmutz J."/>
            <person name="Larimer F."/>
            <person name="Land M."/>
            <person name="Hauser L."/>
            <person name="Kyrpides N."/>
            <person name="Kim E."/>
            <person name="Ensigns S.A."/>
            <person name="Richardson P."/>
        </authorList>
    </citation>
    <scope>NUCLEOTIDE SEQUENCE [LARGE SCALE GENOMIC DNA]</scope>
    <source>
        <strain evidence="3">ATCC BAA-1158 / Py2</strain>
    </source>
</reference>
<dbReference type="PhylomeDB" id="A7IK86"/>
<sequence>MLFRYDHPPPCRAGRARRDVVTKKVGTRLFLRVDFPDGRRLGPGKIMLLEAIREHRSILSAAKAIGMSYRRAWLLVDELDRMFEQRVIVTFPGRRGAGTEVTAFGERIIALYRAMERQAAKATNASVDELTKALSAEFRPQSHAEPEEPETAAAAGKPAKAI</sequence>
<dbReference type="EMBL" id="CP000781">
    <property type="protein sequence ID" value="ABS68429.1"/>
    <property type="molecule type" value="Genomic_DNA"/>
</dbReference>
<gene>
    <name evidence="2" type="ordered locus">Xaut_3199</name>
</gene>
<dbReference type="Gene3D" id="1.10.10.10">
    <property type="entry name" value="Winged helix-like DNA-binding domain superfamily/Winged helix DNA-binding domain"/>
    <property type="match status" value="1"/>
</dbReference>
<evidence type="ECO:0000256" key="1">
    <source>
        <dbReference type="SAM" id="MobiDB-lite"/>
    </source>
</evidence>
<dbReference type="SUPFAM" id="SSF46785">
    <property type="entry name" value="Winged helix' DNA-binding domain"/>
    <property type="match status" value="1"/>
</dbReference>
<keyword evidence="3" id="KW-1185">Reference proteome</keyword>
<name>A7IK86_XANP2</name>
<dbReference type="HOGENOM" id="CLU_125440_1_0_5"/>
<dbReference type="PANTHER" id="PTHR30432">
    <property type="entry name" value="TRANSCRIPTIONAL REGULATOR MODE"/>
    <property type="match status" value="1"/>
</dbReference>
<dbReference type="InterPro" id="IPR036388">
    <property type="entry name" value="WH-like_DNA-bd_sf"/>
</dbReference>
<dbReference type="STRING" id="78245.Xaut_3199"/>
<evidence type="ECO:0000313" key="2">
    <source>
        <dbReference type="EMBL" id="ABS68429.1"/>
    </source>
</evidence>